<dbReference type="HAMAP" id="MF_00197">
    <property type="entry name" value="DAP_epimerase"/>
    <property type="match status" value="1"/>
</dbReference>
<feature type="binding site" evidence="8">
    <location>
        <position position="20"/>
    </location>
    <ligand>
        <name>substrate</name>
    </ligand>
</feature>
<feature type="active site" description="Proton acceptor" evidence="8">
    <location>
        <position position="257"/>
    </location>
</feature>
<feature type="binding site" evidence="8">
    <location>
        <position position="85"/>
    </location>
    <ligand>
        <name>substrate</name>
    </ligand>
</feature>
<evidence type="ECO:0000256" key="8">
    <source>
        <dbReference type="HAMAP-Rule" id="MF_00197"/>
    </source>
</evidence>
<keyword evidence="11" id="KW-1185">Reference proteome</keyword>
<comment type="caution">
    <text evidence="8">Lacks conserved residue(s) required for the propagation of feature annotation.</text>
</comment>
<evidence type="ECO:0000256" key="4">
    <source>
        <dbReference type="ARBA" id="ARBA00022605"/>
    </source>
</evidence>
<comment type="subunit">
    <text evidence="8">Homodimer.</text>
</comment>
<feature type="active site" evidence="9">
    <location>
        <position position="94"/>
    </location>
</feature>
<feature type="site" description="Could be important to modulate the pK values of the two catalytic cysteine residues" evidence="8">
    <location>
        <position position="181"/>
    </location>
</feature>
<dbReference type="PANTHER" id="PTHR31689:SF0">
    <property type="entry name" value="DIAMINOPIMELATE EPIMERASE"/>
    <property type="match status" value="1"/>
</dbReference>
<evidence type="ECO:0000313" key="11">
    <source>
        <dbReference type="Proteomes" id="UP000419743"/>
    </source>
</evidence>
<keyword evidence="6 8" id="KW-0413">Isomerase</keyword>
<keyword evidence="5 8" id="KW-0457">Lysine biosynthesis</keyword>
<keyword evidence="8" id="KW-0963">Cytoplasm</keyword>
<dbReference type="GO" id="GO:0009089">
    <property type="term" value="P:lysine biosynthetic process via diaminopimelate"/>
    <property type="evidence" value="ECO:0007669"/>
    <property type="project" value="UniProtKB-UniRule"/>
</dbReference>
<evidence type="ECO:0000256" key="6">
    <source>
        <dbReference type="ARBA" id="ARBA00023235"/>
    </source>
</evidence>
<accession>A0A7M4DP18</accession>
<dbReference type="UniPathway" id="UPA00034">
    <property type="reaction ID" value="UER00025"/>
</dbReference>
<dbReference type="EC" id="5.1.1.7" evidence="3 8"/>
<keyword evidence="4 8" id="KW-0028">Amino-acid biosynthesis</keyword>
<sequence length="314" mass="32445">MTTPVAAPVHTFVKGHGTGNDFLLYADPDGAAPLSTSEVAALADRHTGIGADGVIRAVRSAAITEGADRAAGREPAALWFMDYVNADGSVAEMCGNGIRVFVAFLRHAGLLALDDGDTVQVATRAGVLGVRREGRDYAADLGRWSAPGGGAALAQGFDASVGVAGLAEPRPGLRLDLPNPHTVIALEDTEQLEVLDLTQAPIVDPAPARGTNVEFVVPLGDREVDIVDSTGAVVGSKTVGVVRMRVYERGVGETLSCGTGACAAALAVRNWFGEGAPQEWIVQVPGGELRVRMLPDDHVELAGPAELVGTVTTL</sequence>
<dbReference type="GO" id="GO:0008837">
    <property type="term" value="F:diaminopimelate epimerase activity"/>
    <property type="evidence" value="ECO:0007669"/>
    <property type="project" value="UniProtKB-UniRule"/>
</dbReference>
<dbReference type="Pfam" id="PF01678">
    <property type="entry name" value="DAP_epimerase"/>
    <property type="match status" value="2"/>
</dbReference>
<evidence type="ECO:0000313" key="10">
    <source>
        <dbReference type="EMBL" id="VZO39204.1"/>
    </source>
</evidence>
<evidence type="ECO:0000256" key="5">
    <source>
        <dbReference type="ARBA" id="ARBA00023154"/>
    </source>
</evidence>
<feature type="binding site" evidence="8">
    <location>
        <begin position="248"/>
        <end position="249"/>
    </location>
    <ligand>
        <name>substrate</name>
    </ligand>
</feature>
<gene>
    <name evidence="8 10" type="primary">dapF</name>
    <name evidence="10" type="ORF">HALOF300_03899</name>
</gene>
<comment type="catalytic activity">
    <reaction evidence="7 8">
        <text>(2S,6S)-2,6-diaminopimelate = meso-2,6-diaminopimelate</text>
        <dbReference type="Rhea" id="RHEA:15393"/>
        <dbReference type="ChEBI" id="CHEBI:57609"/>
        <dbReference type="ChEBI" id="CHEBI:57791"/>
        <dbReference type="EC" id="5.1.1.7"/>
    </reaction>
</comment>
<feature type="binding site" evidence="8">
    <location>
        <begin position="258"/>
        <end position="259"/>
    </location>
    <ligand>
        <name>substrate</name>
    </ligand>
</feature>
<protein>
    <recommendedName>
        <fullName evidence="3 8">Diaminopimelate epimerase</fullName>
        <shortName evidence="8">DAP epimerase</shortName>
        <ecNumber evidence="3 8">5.1.1.7</ecNumber>
    </recommendedName>
    <alternativeName>
        <fullName evidence="8">PLP-independent amino acid racemase</fullName>
    </alternativeName>
</protein>
<evidence type="ECO:0000256" key="9">
    <source>
        <dbReference type="PROSITE-ProRule" id="PRU10125"/>
    </source>
</evidence>
<feature type="binding site" evidence="8">
    <location>
        <position position="179"/>
    </location>
    <ligand>
        <name>substrate</name>
    </ligand>
</feature>
<organism evidence="10 11">
    <name type="scientific">Occultella aeris</name>
    <dbReference type="NCBI Taxonomy" id="2761496"/>
    <lineage>
        <taxon>Bacteria</taxon>
        <taxon>Bacillati</taxon>
        <taxon>Actinomycetota</taxon>
        <taxon>Actinomycetes</taxon>
        <taxon>Micrococcales</taxon>
        <taxon>Ruaniaceae</taxon>
        <taxon>Occultella</taxon>
    </lineage>
</organism>
<comment type="subcellular location">
    <subcellularLocation>
        <location evidence="8">Cytoplasm</location>
    </subcellularLocation>
</comment>
<evidence type="ECO:0000256" key="1">
    <source>
        <dbReference type="ARBA" id="ARBA00005196"/>
    </source>
</evidence>
<dbReference type="GO" id="GO:0005829">
    <property type="term" value="C:cytosol"/>
    <property type="evidence" value="ECO:0007669"/>
    <property type="project" value="TreeGrafter"/>
</dbReference>
<evidence type="ECO:0000256" key="2">
    <source>
        <dbReference type="ARBA" id="ARBA00010219"/>
    </source>
</evidence>
<proteinExistence type="inferred from homology"/>
<comment type="function">
    <text evidence="8">Catalyzes the stereoinversion of LL-2,6-diaminopimelate (L,L-DAP) to meso-diaminopimelate (meso-DAP), a precursor of L-lysine and an essential component of the bacterial peptidoglycan.</text>
</comment>
<evidence type="ECO:0000256" key="3">
    <source>
        <dbReference type="ARBA" id="ARBA00013080"/>
    </source>
</evidence>
<feature type="binding site" evidence="8">
    <location>
        <position position="212"/>
    </location>
    <ligand>
        <name>substrate</name>
    </ligand>
</feature>
<feature type="active site" description="Proton donor" evidence="8">
    <location>
        <position position="94"/>
    </location>
</feature>
<dbReference type="PANTHER" id="PTHR31689">
    <property type="entry name" value="DIAMINOPIMELATE EPIMERASE, CHLOROPLASTIC"/>
    <property type="match status" value="1"/>
</dbReference>
<dbReference type="PROSITE" id="PS01326">
    <property type="entry name" value="DAP_EPIMERASE"/>
    <property type="match status" value="1"/>
</dbReference>
<dbReference type="RefSeq" id="WP_156742545.1">
    <property type="nucleotide sequence ID" value="NZ_CACRYJ010000058.1"/>
</dbReference>
<dbReference type="Gene3D" id="3.10.310.10">
    <property type="entry name" value="Diaminopimelate Epimerase, Chain A, domain 1"/>
    <property type="match status" value="2"/>
</dbReference>
<dbReference type="SUPFAM" id="SSF54506">
    <property type="entry name" value="Diaminopimelate epimerase-like"/>
    <property type="match status" value="2"/>
</dbReference>
<dbReference type="AlphaFoldDB" id="A0A7M4DP18"/>
<comment type="caution">
    <text evidence="10">The sequence shown here is derived from an EMBL/GenBank/DDBJ whole genome shotgun (WGS) entry which is preliminary data.</text>
</comment>
<feature type="binding site" evidence="8">
    <location>
        <begin position="95"/>
        <end position="96"/>
    </location>
    <ligand>
        <name>substrate</name>
    </ligand>
</feature>
<dbReference type="Proteomes" id="UP000419743">
    <property type="component" value="Unassembled WGS sequence"/>
</dbReference>
<name>A0A7M4DP18_9MICO</name>
<dbReference type="InterPro" id="IPR001653">
    <property type="entry name" value="DAP_epimerase_DapF"/>
</dbReference>
<reference evidence="10 11" key="1">
    <citation type="submission" date="2019-11" db="EMBL/GenBank/DDBJ databases">
        <authorList>
            <person name="Criscuolo A."/>
        </authorList>
    </citation>
    <scope>NUCLEOTIDE SEQUENCE [LARGE SCALE GENOMIC DNA]</scope>
    <source>
        <strain evidence="10">CIP111667</strain>
    </source>
</reference>
<comment type="similarity">
    <text evidence="2 8">Belongs to the diaminopimelate epimerase family.</text>
</comment>
<evidence type="ECO:0000256" key="7">
    <source>
        <dbReference type="ARBA" id="ARBA00051712"/>
    </source>
</evidence>
<dbReference type="InterPro" id="IPR018510">
    <property type="entry name" value="DAP_epimerase_AS"/>
</dbReference>
<dbReference type="EMBL" id="CACRYJ010000058">
    <property type="protein sequence ID" value="VZO39204.1"/>
    <property type="molecule type" value="Genomic_DNA"/>
</dbReference>
<comment type="pathway">
    <text evidence="1 8">Amino-acid biosynthesis; L-lysine biosynthesis via DAP pathway; DL-2,6-diaminopimelate from LL-2,6-diaminopimelate: step 1/1.</text>
</comment>
<feature type="site" description="Could be important to modulate the pK values of the two catalytic cysteine residues" evidence="8">
    <location>
        <position position="248"/>
    </location>
</feature>